<sequence length="131" mass="13767">MLGLCVAGGTSVLHLSARRGRHPVQRHPSCAADTQLTPAGCVSYDHPAVNDHHSAATPEQRSHQSFTGHRALRLWTSFSGCGAALMDAQGAARHLEAAGGFGHNPGICGSIDWRFADCSAIYDVQVVCCGC</sequence>
<evidence type="ECO:0000313" key="2">
    <source>
        <dbReference type="Proteomes" id="UP001489004"/>
    </source>
</evidence>
<keyword evidence="2" id="KW-1185">Reference proteome</keyword>
<evidence type="ECO:0000313" key="1">
    <source>
        <dbReference type="EMBL" id="KAK9815457.1"/>
    </source>
</evidence>
<organism evidence="1 2">
    <name type="scientific">[Myrmecia] bisecta</name>
    <dbReference type="NCBI Taxonomy" id="41462"/>
    <lineage>
        <taxon>Eukaryota</taxon>
        <taxon>Viridiplantae</taxon>
        <taxon>Chlorophyta</taxon>
        <taxon>core chlorophytes</taxon>
        <taxon>Trebouxiophyceae</taxon>
        <taxon>Trebouxiales</taxon>
        <taxon>Trebouxiaceae</taxon>
        <taxon>Myrmecia</taxon>
    </lineage>
</organism>
<dbReference type="EMBL" id="JALJOR010000006">
    <property type="protein sequence ID" value="KAK9815457.1"/>
    <property type="molecule type" value="Genomic_DNA"/>
</dbReference>
<gene>
    <name evidence="1" type="ORF">WJX72_003970</name>
</gene>
<dbReference type="AlphaFoldDB" id="A0AAW1Q4X0"/>
<name>A0AAW1Q4X0_9CHLO</name>
<proteinExistence type="predicted"/>
<dbReference type="Proteomes" id="UP001489004">
    <property type="component" value="Unassembled WGS sequence"/>
</dbReference>
<protein>
    <submittedName>
        <fullName evidence="1">Uncharacterized protein</fullName>
    </submittedName>
</protein>
<comment type="caution">
    <text evidence="1">The sequence shown here is derived from an EMBL/GenBank/DDBJ whole genome shotgun (WGS) entry which is preliminary data.</text>
</comment>
<accession>A0AAW1Q4X0</accession>
<reference evidence="1 2" key="1">
    <citation type="journal article" date="2024" name="Nat. Commun.">
        <title>Phylogenomics reveals the evolutionary origins of lichenization in chlorophyte algae.</title>
        <authorList>
            <person name="Puginier C."/>
            <person name="Libourel C."/>
            <person name="Otte J."/>
            <person name="Skaloud P."/>
            <person name="Haon M."/>
            <person name="Grisel S."/>
            <person name="Petersen M."/>
            <person name="Berrin J.G."/>
            <person name="Delaux P.M."/>
            <person name="Dal Grande F."/>
            <person name="Keller J."/>
        </authorList>
    </citation>
    <scope>NUCLEOTIDE SEQUENCE [LARGE SCALE GENOMIC DNA]</scope>
    <source>
        <strain evidence="1 2">SAG 2043</strain>
    </source>
</reference>